<dbReference type="Proteomes" id="UP000651852">
    <property type="component" value="Unassembled WGS sequence"/>
</dbReference>
<reference evidence="1 2" key="1">
    <citation type="submission" date="2020-08" db="EMBL/GenBank/DDBJ databases">
        <title>Putative novel bacterial strains isolated from necrotic wheat leaf tissues caused by Xanthomonas translucens.</title>
        <authorList>
            <person name="Tambong J.T."/>
        </authorList>
    </citation>
    <scope>NUCLEOTIDE SEQUENCE [LARGE SCALE GENOMIC DNA]</scope>
    <source>
        <strain evidence="1 2">DOAB 1069</strain>
    </source>
</reference>
<name>A0ABR7B487_9PSED</name>
<evidence type="ECO:0000313" key="2">
    <source>
        <dbReference type="Proteomes" id="UP000651852"/>
    </source>
</evidence>
<proteinExistence type="predicted"/>
<organism evidence="1 2">
    <name type="scientific">Pseudomonas folii</name>
    <dbReference type="NCBI Taxonomy" id="2762593"/>
    <lineage>
        <taxon>Bacteria</taxon>
        <taxon>Pseudomonadati</taxon>
        <taxon>Pseudomonadota</taxon>
        <taxon>Gammaproteobacteria</taxon>
        <taxon>Pseudomonadales</taxon>
        <taxon>Pseudomonadaceae</taxon>
        <taxon>Pseudomonas</taxon>
    </lineage>
</organism>
<evidence type="ECO:0000313" key="1">
    <source>
        <dbReference type="EMBL" id="MBC3951969.1"/>
    </source>
</evidence>
<keyword evidence="2" id="KW-1185">Reference proteome</keyword>
<accession>A0ABR7B487</accession>
<gene>
    <name evidence="1" type="ORF">H8S59_19525</name>
</gene>
<comment type="caution">
    <text evidence="1">The sequence shown here is derived from an EMBL/GenBank/DDBJ whole genome shotgun (WGS) entry which is preliminary data.</text>
</comment>
<evidence type="ECO:0008006" key="3">
    <source>
        <dbReference type="Google" id="ProtNLM"/>
    </source>
</evidence>
<dbReference type="RefSeq" id="WP_099270223.1">
    <property type="nucleotide sequence ID" value="NZ_JACONW010000109.1"/>
</dbReference>
<protein>
    <recommendedName>
        <fullName evidence="3">DUF1127 domain-containing protein</fullName>
    </recommendedName>
</protein>
<sequence length="77" mass="8962">MSGISDVRLTLKSQELNAEYKHAVTMPQKTGEGLLALYLRRWTNREQLLKLTMAQLRDAGIDPQYAREEGLKPFWRE</sequence>
<dbReference type="EMBL" id="JACONW010000109">
    <property type="protein sequence ID" value="MBC3951969.1"/>
    <property type="molecule type" value="Genomic_DNA"/>
</dbReference>